<feature type="domain" description="DUF6443" evidence="3">
    <location>
        <begin position="755"/>
        <end position="896"/>
    </location>
</feature>
<dbReference type="Proteomes" id="UP001203607">
    <property type="component" value="Unassembled WGS sequence"/>
</dbReference>
<sequence>MSNNNLNLIKKCLVAIVLLFCAVKVNAQYSISGPSSLTVGNSGFYTIQSNGASGTITNISWSTSSNGTINSSGTFGASITFNTAVLSFVDATVTNSFGQTFNVQDYSVSVNNPPPPNPGSPTITSKDCNRAVLTRSGTPPSNVRWYWQGKNDGFDTTKGFGATFVADEGSGDYYIRARNTTTGAWSSGSASVYVSLQDNTSMPTASDVTICENTSTFLTASVVSGATIKWYDSNDNFLFEGANYGTGVLTADKTYKVSATIDSCESAKRTVTVTVTPEIQSYTLTPSTQEVCSGASGQIVLNNSQPDVRYQLKRGSTDVGQDRTSNGGIITWSSDITPGATYHVVASYQGGICNPVTTNSVTVVEKVPMAATITSSAGTEDICPNTDLSLTITGLSNPVWSTGDIGTATNLFTPPVGTTTYTVDGQNECGVATTKQITLNVLPLIGNITVTGGPSSRCMGTGTDDYDAVLDNSASFTTTTFTWSINPANAVTSINANTGLVVWDPNYSGTATLTAQADNGCQTKDFDLPITVSSLFTFYADQDRDEYWEHTVQACTNPNPTVYVTQNEVTAGGDCNDNNSDLNPGSLWIKDADGDMHGPQSGFAYSCDPPDTSGAWVLFPDSSIAYPLDDCDDDDANVIAAQSWFFDGDDDNFALEGSVQNSCVNPGLGTADEDKYKSGPHSGIDCDDTDPLFKSGKWYADTDNDGFGDPTNYVVQCEKPAGLWVRNRDDLCPGLTDMENLCGLVQDNGPNYVYTRSYQTAATTQTPRFTSNADLIQNISYFDDLGRPSQQIGLEQAAEVSGVKKDLVSFSEYDGYGRVVNEWLPYAAATGTFGQQKSDPKQGVLDYYFKPKYQNTQNPFSEKEFENSPLNRVERQAAPGSDWAMDAGHEIEFSYQANGANEVRRFEVDLTNGTQLTLDENGSNEFYAPNQLRKNVTYDENHTTGKNHSVEEYSDKTGVIVLKRSYSDTDLNNNGAIDAGETEIAYDTYYVYDDYGNLTFVLPPKMDATTATLAAINTNLNGLGYQYIYDHRNRLIEKRLPGKDWEYIVYNRLDQPILTQDPNQRSKEATSDEWLFTKYDAYGRVVYTGKASSAEGQSRQSIQTEVDNLQQAWEHYQTTDANADFTEAVSIFYGNEAYPNNSLPGRLVDLVEVLTVNYYDKYDWVPQNFPAVPTAVFGTAIDNRTTGMPTGSRVKVLETSDWITTMTKYDSKARPIYVYSENTYLQTQDVVESNLDFVGRPLSVRSSHTKNSTTIVTIDNFTYDHTGRMLRQSQCIGDENLGYGCGGTPVDAIVVVDDPLVTQGVVATERIMITSPSSNQAVVVTGGVFKIDPNANVDGGNQELIVFNQFDEMGQLESKKVGGDSATDFNSAQGLQTVDYRYNVRGWLTDINDVTNTTPDKLFNYNIVYNGGVNPLYNGNISSTQWRTDNTDKGLKRYDYTYDALNRITSAISSDTNYNLDWVGYDKNGNIGKLKRKGHINALADQFGLMDDLTYSYSANQLQAVDDDSLASSTQGFVDRVEQTTEYYYDDNGNMTKDDNKGVTNITYNYLNLPTLVEVNNSDHTGTISYIYDATGTKLKKTLSAGTIGTTVTEYAGNYVYQNTQLQFKNHAEGYSRPNTAGDFEYIYQYKDHLGNVRLSYMDSNQLSSDPADLVIVEESHYYPFGLQQKGGINGGDIAMGNDVAQKWKFNGIELEESLGLNLYEMPLRNYDPMIARWTTIDPITHHSKSTYNGYENNPVYWADPSGAAVTVKTGKYKGKAAQNLFRKIQTELGGYQDPPKEGQKRITEVPLRSEMGQDSHTVTEYYHAGGVFGSKAGWYGSNEYARIIKPVAENLSRYIGGWDNGMMEIQGYYDTYLSFMSTRSTVDGFYDFLLSYGNGLKHGNNSRRAFARSGFTGEMNFSSPIFIGALSISRLALGSILTRPASYSSNLQFLAKGFSRSRGGNLTFQLGIRNKSSNFIIRLERGARSPIYNTGVGKSIFATHMNIQKVGRFNYHLYLNPGKWKYFYRWAQ</sequence>
<organism evidence="4 5">
    <name type="scientific">Flagellimonas spongiicola</name>
    <dbReference type="NCBI Taxonomy" id="2942208"/>
    <lineage>
        <taxon>Bacteria</taxon>
        <taxon>Pseudomonadati</taxon>
        <taxon>Bacteroidota</taxon>
        <taxon>Flavobacteriia</taxon>
        <taxon>Flavobacteriales</taxon>
        <taxon>Flavobacteriaceae</taxon>
        <taxon>Flagellimonas</taxon>
    </lineage>
</organism>
<keyword evidence="1" id="KW-0732">Signal</keyword>
<feature type="signal peptide" evidence="1">
    <location>
        <begin position="1"/>
        <end position="27"/>
    </location>
</feature>
<reference evidence="4 5" key="1">
    <citation type="submission" date="2022-05" db="EMBL/GenBank/DDBJ databases">
        <authorList>
            <person name="Park J.-S."/>
        </authorList>
    </citation>
    <scope>NUCLEOTIDE SEQUENCE [LARGE SCALE GENOMIC DNA]</scope>
    <source>
        <strain evidence="4 5">2012CJ35-5</strain>
    </source>
</reference>
<gene>
    <name evidence="4" type="ORF">M3P19_15570</name>
</gene>
<evidence type="ECO:0000256" key="1">
    <source>
        <dbReference type="SAM" id="SignalP"/>
    </source>
</evidence>
<evidence type="ECO:0000259" key="2">
    <source>
        <dbReference type="Pfam" id="PF19081"/>
    </source>
</evidence>
<dbReference type="Gene3D" id="2.180.10.10">
    <property type="entry name" value="RHS repeat-associated core"/>
    <property type="match status" value="2"/>
</dbReference>
<dbReference type="Pfam" id="PF19081">
    <property type="entry name" value="Ig_7"/>
    <property type="match status" value="1"/>
</dbReference>
<feature type="domain" description="Ig-like" evidence="2">
    <location>
        <begin position="203"/>
        <end position="277"/>
    </location>
</feature>
<evidence type="ECO:0000313" key="4">
    <source>
        <dbReference type="EMBL" id="MCL6275433.1"/>
    </source>
</evidence>
<proteinExistence type="predicted"/>
<evidence type="ECO:0000259" key="3">
    <source>
        <dbReference type="Pfam" id="PF20041"/>
    </source>
</evidence>
<dbReference type="InterPro" id="IPR045619">
    <property type="entry name" value="DUF6443"/>
</dbReference>
<protein>
    <submittedName>
        <fullName evidence="4">DUF6443 domain-containing protein</fullName>
    </submittedName>
</protein>
<dbReference type="InterPro" id="IPR022385">
    <property type="entry name" value="Rhs_assc_core"/>
</dbReference>
<comment type="caution">
    <text evidence="4">The sequence shown here is derived from an EMBL/GenBank/DDBJ whole genome shotgun (WGS) entry which is preliminary data.</text>
</comment>
<dbReference type="Pfam" id="PF20041">
    <property type="entry name" value="DUF6443"/>
    <property type="match status" value="1"/>
</dbReference>
<feature type="chain" id="PRO_5046309844" evidence="1">
    <location>
        <begin position="28"/>
        <end position="2013"/>
    </location>
</feature>
<accession>A0ABT0PVL4</accession>
<keyword evidence="5" id="KW-1185">Reference proteome</keyword>
<dbReference type="RefSeq" id="WP_249658617.1">
    <property type="nucleotide sequence ID" value="NZ_JAMFMA010000004.1"/>
</dbReference>
<evidence type="ECO:0000313" key="5">
    <source>
        <dbReference type="Proteomes" id="UP001203607"/>
    </source>
</evidence>
<dbReference type="NCBIfam" id="TIGR03696">
    <property type="entry name" value="Rhs_assc_core"/>
    <property type="match status" value="1"/>
</dbReference>
<dbReference type="EMBL" id="JAMFMA010000004">
    <property type="protein sequence ID" value="MCL6275433.1"/>
    <property type="molecule type" value="Genomic_DNA"/>
</dbReference>
<dbReference type="InterPro" id="IPR044023">
    <property type="entry name" value="Ig_7"/>
</dbReference>
<name>A0ABT0PVL4_9FLAO</name>